<comment type="function">
    <text evidence="9">Part of the binding-protein-dependent transport system for D-xylose. Probably responsible for the translocation of the substrate across the membrane.</text>
</comment>
<feature type="transmembrane region" description="Helical" evidence="11">
    <location>
        <begin position="91"/>
        <end position="113"/>
    </location>
</feature>
<keyword evidence="6 11" id="KW-0812">Transmembrane</keyword>
<evidence type="ECO:0000313" key="13">
    <source>
        <dbReference type="Proteomes" id="UP000199659"/>
    </source>
</evidence>
<keyword evidence="8 11" id="KW-0472">Membrane</keyword>
<feature type="transmembrane region" description="Helical" evidence="11">
    <location>
        <begin position="162"/>
        <end position="185"/>
    </location>
</feature>
<dbReference type="GO" id="GO:0022857">
    <property type="term" value="F:transmembrane transporter activity"/>
    <property type="evidence" value="ECO:0007669"/>
    <property type="project" value="InterPro"/>
</dbReference>
<feature type="transmembrane region" description="Helical" evidence="11">
    <location>
        <begin position="12"/>
        <end position="35"/>
    </location>
</feature>
<evidence type="ECO:0000256" key="6">
    <source>
        <dbReference type="ARBA" id="ARBA00022692"/>
    </source>
</evidence>
<keyword evidence="13" id="KW-1185">Reference proteome</keyword>
<sequence length="384" mass="40255">MDRAKELMKKNTMIIALIVVTLFFAIQTGGTLLVPQNVTNLISQNGYVVVLAVGMLMCILTGGNIDLSVGSVVALIGALAGTLIVNKGMNMWAAIIICLAVGILIGAVQGFWIAYLRIPAFIVTLAGMLLWRGVALMILGGLTVSPFPNSYLNLFNSFIPDIFGGSVNVLSIVLGIVVSVIYIAIQLISRAKNIKKGYATESGIAALTKIIIITIVIMALAFSLSNHKGIPTILILLSIIVVIYGYFTTKTVPGRYLYAMGGNEKASKLSGINTNKVLFLAYVNMAFLSAVAALICVARFNSAAPTAGTNYEMDAIGACYIGGASAYGGVGSVGGVVIGAIFMGVINNGMSIMGIDNNLQKVIKGVVLLAAVTFDVLSKKKSRA</sequence>
<evidence type="ECO:0000256" key="4">
    <source>
        <dbReference type="ARBA" id="ARBA00022519"/>
    </source>
</evidence>
<dbReference type="STRING" id="37658.SAMN05661086_02133"/>
<feature type="transmembrane region" description="Helical" evidence="11">
    <location>
        <begin position="320"/>
        <end position="346"/>
    </location>
</feature>
<feature type="transmembrane region" description="Helical" evidence="11">
    <location>
        <begin position="230"/>
        <end position="247"/>
    </location>
</feature>
<dbReference type="AlphaFoldDB" id="A0A1I6JZR9"/>
<dbReference type="Proteomes" id="UP000199659">
    <property type="component" value="Unassembled WGS sequence"/>
</dbReference>
<evidence type="ECO:0000256" key="8">
    <source>
        <dbReference type="ARBA" id="ARBA00023136"/>
    </source>
</evidence>
<evidence type="ECO:0000256" key="2">
    <source>
        <dbReference type="ARBA" id="ARBA00022448"/>
    </source>
</evidence>
<comment type="subcellular location">
    <subcellularLocation>
        <location evidence="1">Cell membrane</location>
        <topology evidence="1">Multi-pass membrane protein</topology>
    </subcellularLocation>
</comment>
<dbReference type="PANTHER" id="PTHR32196">
    <property type="entry name" value="ABC TRANSPORTER PERMEASE PROTEIN YPHD-RELATED-RELATED"/>
    <property type="match status" value="1"/>
</dbReference>
<evidence type="ECO:0000256" key="3">
    <source>
        <dbReference type="ARBA" id="ARBA00022475"/>
    </source>
</evidence>
<dbReference type="RefSeq" id="WP_092560662.1">
    <property type="nucleotide sequence ID" value="NZ_FOYZ01000007.1"/>
</dbReference>
<proteinExistence type="predicted"/>
<evidence type="ECO:0000256" key="7">
    <source>
        <dbReference type="ARBA" id="ARBA00022989"/>
    </source>
</evidence>
<dbReference type="GO" id="GO:0005886">
    <property type="term" value="C:plasma membrane"/>
    <property type="evidence" value="ECO:0007669"/>
    <property type="project" value="UniProtKB-SubCell"/>
</dbReference>
<feature type="transmembrane region" description="Helical" evidence="11">
    <location>
        <begin position="67"/>
        <end position="85"/>
    </location>
</feature>
<evidence type="ECO:0000256" key="5">
    <source>
        <dbReference type="ARBA" id="ARBA00022597"/>
    </source>
</evidence>
<keyword evidence="7 11" id="KW-1133">Transmembrane helix</keyword>
<evidence type="ECO:0000313" key="12">
    <source>
        <dbReference type="EMBL" id="SFR84489.1"/>
    </source>
</evidence>
<name>A0A1I6JZR9_9FIRM</name>
<dbReference type="OrthoDB" id="9813906at2"/>
<evidence type="ECO:0000256" key="1">
    <source>
        <dbReference type="ARBA" id="ARBA00004651"/>
    </source>
</evidence>
<evidence type="ECO:0000256" key="11">
    <source>
        <dbReference type="SAM" id="Phobius"/>
    </source>
</evidence>
<dbReference type="CDD" id="cd06579">
    <property type="entry name" value="TM_PBP1_transp_AraH_like"/>
    <property type="match status" value="1"/>
</dbReference>
<protein>
    <recommendedName>
        <fullName evidence="10">Xylose transport system permease protein XylH</fullName>
    </recommendedName>
</protein>
<reference evidence="12 13" key="1">
    <citation type="submission" date="2016-10" db="EMBL/GenBank/DDBJ databases">
        <authorList>
            <person name="de Groot N.N."/>
        </authorList>
    </citation>
    <scope>NUCLEOTIDE SEQUENCE [LARGE SCALE GENOMIC DNA]</scope>
    <source>
        <strain evidence="12 13">743A</strain>
    </source>
</reference>
<evidence type="ECO:0000256" key="9">
    <source>
        <dbReference type="ARBA" id="ARBA00035611"/>
    </source>
</evidence>
<dbReference type="Pfam" id="PF02653">
    <property type="entry name" value="BPD_transp_2"/>
    <property type="match status" value="1"/>
</dbReference>
<dbReference type="EMBL" id="FOYZ01000007">
    <property type="protein sequence ID" value="SFR84489.1"/>
    <property type="molecule type" value="Genomic_DNA"/>
</dbReference>
<accession>A0A1I6JZR9</accession>
<dbReference type="PANTHER" id="PTHR32196:SF32">
    <property type="entry name" value="XYLOSE TRANSPORT SYSTEM PERMEASE PROTEIN XYLH"/>
    <property type="match status" value="1"/>
</dbReference>
<gene>
    <name evidence="12" type="ORF">SAMN05661086_02133</name>
</gene>
<keyword evidence="5 12" id="KW-0762">Sugar transport</keyword>
<keyword evidence="2" id="KW-0813">Transport</keyword>
<feature type="transmembrane region" description="Helical" evidence="11">
    <location>
        <begin position="41"/>
        <end position="60"/>
    </location>
</feature>
<dbReference type="NCBIfam" id="NF040906">
    <property type="entry name" value="GguB"/>
    <property type="match status" value="1"/>
</dbReference>
<keyword evidence="3" id="KW-1003">Cell membrane</keyword>
<keyword evidence="4" id="KW-0997">Cell inner membrane</keyword>
<feature type="transmembrane region" description="Helical" evidence="11">
    <location>
        <begin position="120"/>
        <end position="142"/>
    </location>
</feature>
<dbReference type="InterPro" id="IPR001851">
    <property type="entry name" value="ABC_transp_permease"/>
</dbReference>
<feature type="transmembrane region" description="Helical" evidence="11">
    <location>
        <begin position="206"/>
        <end position="224"/>
    </location>
</feature>
<organism evidence="12 13">
    <name type="scientific">Anaeromicropila populeti</name>
    <dbReference type="NCBI Taxonomy" id="37658"/>
    <lineage>
        <taxon>Bacteria</taxon>
        <taxon>Bacillati</taxon>
        <taxon>Bacillota</taxon>
        <taxon>Clostridia</taxon>
        <taxon>Lachnospirales</taxon>
        <taxon>Lachnospiraceae</taxon>
        <taxon>Anaeromicropila</taxon>
    </lineage>
</organism>
<feature type="transmembrane region" description="Helical" evidence="11">
    <location>
        <begin position="277"/>
        <end position="300"/>
    </location>
</feature>
<evidence type="ECO:0000256" key="10">
    <source>
        <dbReference type="ARBA" id="ARBA00035686"/>
    </source>
</evidence>